<proteinExistence type="predicted"/>
<organism evidence="2 3">
    <name type="scientific">Streptomyces chryseus</name>
    <dbReference type="NCBI Taxonomy" id="68186"/>
    <lineage>
        <taxon>Bacteria</taxon>
        <taxon>Bacillati</taxon>
        <taxon>Actinomycetota</taxon>
        <taxon>Actinomycetes</taxon>
        <taxon>Kitasatosporales</taxon>
        <taxon>Streptomycetaceae</taxon>
        <taxon>Streptomyces</taxon>
    </lineage>
</organism>
<name>A0ABQ3E0S8_9ACTN</name>
<accession>A0ABQ3E0S8</accession>
<dbReference type="EMBL" id="BMVO01000021">
    <property type="protein sequence ID" value="GHB21342.1"/>
    <property type="molecule type" value="Genomic_DNA"/>
</dbReference>
<reference evidence="3" key="1">
    <citation type="journal article" date="2019" name="Int. J. Syst. Evol. Microbiol.">
        <title>The Global Catalogue of Microorganisms (GCM) 10K type strain sequencing project: providing services to taxonomists for standard genome sequencing and annotation.</title>
        <authorList>
            <consortium name="The Broad Institute Genomics Platform"/>
            <consortium name="The Broad Institute Genome Sequencing Center for Infectious Disease"/>
            <person name="Wu L."/>
            <person name="Ma J."/>
        </authorList>
    </citation>
    <scope>NUCLEOTIDE SEQUENCE [LARGE SCALE GENOMIC DNA]</scope>
    <source>
        <strain evidence="3">JCM 4737</strain>
    </source>
</reference>
<sequence length="117" mass="11960">MIVRGAVPSGAVCAGSNPAGGTSQEAPKDPAISENAENGVFAYAQSVLCALHGDHHPALGHSSGGSGGCRGGCRSVLLAFSARRVVSHGHRSGKGRAEHAKWWGMRHRWDGSGGHTP</sequence>
<evidence type="ECO:0000256" key="1">
    <source>
        <dbReference type="SAM" id="MobiDB-lite"/>
    </source>
</evidence>
<gene>
    <name evidence="2" type="ORF">GCM10010346_51320</name>
</gene>
<comment type="caution">
    <text evidence="2">The sequence shown here is derived from an EMBL/GenBank/DDBJ whole genome shotgun (WGS) entry which is preliminary data.</text>
</comment>
<protein>
    <submittedName>
        <fullName evidence="2">Uncharacterized protein</fullName>
    </submittedName>
</protein>
<evidence type="ECO:0000313" key="3">
    <source>
        <dbReference type="Proteomes" id="UP000599437"/>
    </source>
</evidence>
<feature type="region of interest" description="Disordered" evidence="1">
    <location>
        <begin position="1"/>
        <end position="32"/>
    </location>
</feature>
<evidence type="ECO:0000313" key="2">
    <source>
        <dbReference type="EMBL" id="GHB21342.1"/>
    </source>
</evidence>
<dbReference type="Proteomes" id="UP000599437">
    <property type="component" value="Unassembled WGS sequence"/>
</dbReference>
<keyword evidence="3" id="KW-1185">Reference proteome</keyword>